<dbReference type="RefSeq" id="WP_187057858.1">
    <property type="nucleotide sequence ID" value="NZ_CP060412.1"/>
</dbReference>
<dbReference type="InterPro" id="IPR029068">
    <property type="entry name" value="Glyas_Bleomycin-R_OHBP_Dase"/>
</dbReference>
<gene>
    <name evidence="2" type="ORF">H8F01_04480</name>
</gene>
<protein>
    <submittedName>
        <fullName evidence="2">VOC family protein</fullName>
    </submittedName>
</protein>
<name>A0A7G8Q6J9_9GAMM</name>
<reference evidence="2 3" key="1">
    <citation type="submission" date="2020-08" db="EMBL/GenBank/DDBJ databases">
        <title>Dyella sp. G9 isolated from forest soil.</title>
        <authorList>
            <person name="Fu J."/>
            <person name="Qiu L."/>
        </authorList>
    </citation>
    <scope>NUCLEOTIDE SEQUENCE [LARGE SCALE GENOMIC DNA]</scope>
    <source>
        <strain evidence="2 3">G9</strain>
    </source>
</reference>
<evidence type="ECO:0000259" key="1">
    <source>
        <dbReference type="PROSITE" id="PS51819"/>
    </source>
</evidence>
<dbReference type="Gene3D" id="3.10.180.10">
    <property type="entry name" value="2,3-Dihydroxybiphenyl 1,2-Dioxygenase, domain 1"/>
    <property type="match status" value="1"/>
</dbReference>
<proteinExistence type="predicted"/>
<dbReference type="Proteomes" id="UP000515873">
    <property type="component" value="Chromosome"/>
</dbReference>
<organism evidence="2 3">
    <name type="scientific">Dyella telluris</name>
    <dbReference type="NCBI Taxonomy" id="2763498"/>
    <lineage>
        <taxon>Bacteria</taxon>
        <taxon>Pseudomonadati</taxon>
        <taxon>Pseudomonadota</taxon>
        <taxon>Gammaproteobacteria</taxon>
        <taxon>Lysobacterales</taxon>
        <taxon>Rhodanobacteraceae</taxon>
        <taxon>Dyella</taxon>
    </lineage>
</organism>
<sequence>MQDLATVEIKAFVPARDYALSQAFYRDLGFEEGWSDSELTYFRHGDTSFLLQNFYVKELAGNFMMHLLVANVDAWWAHVQASGVIARYGVRSVPPRDQPWRIRDFVLTDPSGVLWRIGQNL</sequence>
<dbReference type="CDD" id="cd08356">
    <property type="entry name" value="VOC_CChe_VCA0619_like"/>
    <property type="match status" value="1"/>
</dbReference>
<dbReference type="AlphaFoldDB" id="A0A7G8Q6J9"/>
<dbReference type="InterPro" id="IPR004360">
    <property type="entry name" value="Glyas_Fos-R_dOase_dom"/>
</dbReference>
<dbReference type="EMBL" id="CP060412">
    <property type="protein sequence ID" value="QNK02407.1"/>
    <property type="molecule type" value="Genomic_DNA"/>
</dbReference>
<accession>A0A7G8Q6J9</accession>
<evidence type="ECO:0000313" key="2">
    <source>
        <dbReference type="EMBL" id="QNK02407.1"/>
    </source>
</evidence>
<dbReference type="Pfam" id="PF00903">
    <property type="entry name" value="Glyoxalase"/>
    <property type="match status" value="1"/>
</dbReference>
<feature type="domain" description="VOC" evidence="1">
    <location>
        <begin position="6"/>
        <end position="120"/>
    </location>
</feature>
<keyword evidence="3" id="KW-1185">Reference proteome</keyword>
<dbReference type="PROSITE" id="PS51819">
    <property type="entry name" value="VOC"/>
    <property type="match status" value="1"/>
</dbReference>
<dbReference type="InterPro" id="IPR037523">
    <property type="entry name" value="VOC_core"/>
</dbReference>
<dbReference type="KEGG" id="dtl:H8F01_04480"/>
<dbReference type="SUPFAM" id="SSF54593">
    <property type="entry name" value="Glyoxalase/Bleomycin resistance protein/Dihydroxybiphenyl dioxygenase"/>
    <property type="match status" value="1"/>
</dbReference>
<evidence type="ECO:0000313" key="3">
    <source>
        <dbReference type="Proteomes" id="UP000515873"/>
    </source>
</evidence>